<evidence type="ECO:0000256" key="3">
    <source>
        <dbReference type="SAM" id="SignalP"/>
    </source>
</evidence>
<dbReference type="PRINTS" id="PR00081">
    <property type="entry name" value="GDHRDH"/>
</dbReference>
<dbReference type="SMART" id="SM00822">
    <property type="entry name" value="PKS_KR"/>
    <property type="match status" value="1"/>
</dbReference>
<keyword evidence="6" id="KW-1185">Reference proteome</keyword>
<organism evidence="5 6">
    <name type="scientific">Biostraticola tofi</name>
    <dbReference type="NCBI Taxonomy" id="466109"/>
    <lineage>
        <taxon>Bacteria</taxon>
        <taxon>Pseudomonadati</taxon>
        <taxon>Pseudomonadota</taxon>
        <taxon>Gammaproteobacteria</taxon>
        <taxon>Enterobacterales</taxon>
        <taxon>Bruguierivoracaceae</taxon>
        <taxon>Biostraticola</taxon>
    </lineage>
</organism>
<dbReference type="Proteomes" id="UP000295719">
    <property type="component" value="Unassembled WGS sequence"/>
</dbReference>
<dbReference type="InterPro" id="IPR036291">
    <property type="entry name" value="NAD(P)-bd_dom_sf"/>
</dbReference>
<gene>
    <name evidence="5" type="ORF">EDC52_10634</name>
</gene>
<reference evidence="5 6" key="1">
    <citation type="submission" date="2019-03" db="EMBL/GenBank/DDBJ databases">
        <title>Genomic Encyclopedia of Type Strains, Phase IV (KMG-IV): sequencing the most valuable type-strain genomes for metagenomic binning, comparative biology and taxonomic classification.</title>
        <authorList>
            <person name="Goeker M."/>
        </authorList>
    </citation>
    <scope>NUCLEOTIDE SEQUENCE [LARGE SCALE GENOMIC DNA]</scope>
    <source>
        <strain evidence="5 6">DSM 19580</strain>
    </source>
</reference>
<comment type="caution">
    <text evidence="5">The sequence shown here is derived from an EMBL/GenBank/DDBJ whole genome shotgun (WGS) entry which is preliminary data.</text>
</comment>
<dbReference type="EMBL" id="SMCR01000006">
    <property type="protein sequence ID" value="TCV95103.1"/>
    <property type="molecule type" value="Genomic_DNA"/>
</dbReference>
<keyword evidence="3" id="KW-0732">Signal</keyword>
<feature type="signal peptide" evidence="3">
    <location>
        <begin position="1"/>
        <end position="40"/>
    </location>
</feature>
<dbReference type="InterPro" id="IPR006311">
    <property type="entry name" value="TAT_signal"/>
</dbReference>
<evidence type="ECO:0000313" key="5">
    <source>
        <dbReference type="EMBL" id="TCV95103.1"/>
    </source>
</evidence>
<feature type="domain" description="Ketoreductase" evidence="4">
    <location>
        <begin position="65"/>
        <end position="245"/>
    </location>
</feature>
<sequence>MNKERKEPDQKGAFSRRQILTAAALTAPAIAVLGASAALAQPGKPANPQTRPQMARNRPIRLTGNTVLITGGGTGIGRGLAEQMHQLGNKVIIASRRRAVLEATAAEFPGMEVMTLDVRDPAGVRRFAAEIVERYPDLNVVFNNAGIMRRENLLDQQADLADMHDTIETNLNGPMRLTAALLPHLQTKPQSIIVNTTSGLAFVPLVTRPTYCAAKAAFHSYTVSLRYQLRKTRIEVFEIAPPGVQTELMPGQSRQPNYMPLPEFINQTMAQFRQTPPPVELLVDGVLGLRYAEREGRFDAAVDSLSGAF</sequence>
<accession>A0A4R3YV73</accession>
<dbReference type="GO" id="GO:0016491">
    <property type="term" value="F:oxidoreductase activity"/>
    <property type="evidence" value="ECO:0007669"/>
    <property type="project" value="UniProtKB-KW"/>
</dbReference>
<dbReference type="Pfam" id="PF00106">
    <property type="entry name" value="adh_short"/>
    <property type="match status" value="1"/>
</dbReference>
<dbReference type="PANTHER" id="PTHR44196:SF1">
    <property type="entry name" value="DEHYDROGENASE_REDUCTASE SDR FAMILY MEMBER 7B"/>
    <property type="match status" value="1"/>
</dbReference>
<comment type="similarity">
    <text evidence="1">Belongs to the short-chain dehydrogenases/reductases (SDR) family.</text>
</comment>
<evidence type="ECO:0000256" key="2">
    <source>
        <dbReference type="ARBA" id="ARBA00023002"/>
    </source>
</evidence>
<feature type="chain" id="PRO_5020188878" evidence="3">
    <location>
        <begin position="41"/>
        <end position="309"/>
    </location>
</feature>
<proteinExistence type="inferred from homology"/>
<dbReference type="PANTHER" id="PTHR44196">
    <property type="entry name" value="DEHYDROGENASE/REDUCTASE SDR FAMILY MEMBER 7B"/>
    <property type="match status" value="1"/>
</dbReference>
<dbReference type="RefSeq" id="WP_329955558.1">
    <property type="nucleotide sequence ID" value="NZ_SMCR01000006.1"/>
</dbReference>
<dbReference type="InterPro" id="IPR002347">
    <property type="entry name" value="SDR_fam"/>
</dbReference>
<keyword evidence="2" id="KW-0560">Oxidoreductase</keyword>
<dbReference type="Gene3D" id="3.40.50.720">
    <property type="entry name" value="NAD(P)-binding Rossmann-like Domain"/>
    <property type="match status" value="1"/>
</dbReference>
<dbReference type="SUPFAM" id="SSF51735">
    <property type="entry name" value="NAD(P)-binding Rossmann-fold domains"/>
    <property type="match status" value="1"/>
</dbReference>
<dbReference type="InterPro" id="IPR057326">
    <property type="entry name" value="KR_dom"/>
</dbReference>
<name>A0A4R3YV73_9GAMM</name>
<dbReference type="PROSITE" id="PS51318">
    <property type="entry name" value="TAT"/>
    <property type="match status" value="1"/>
</dbReference>
<protein>
    <submittedName>
        <fullName evidence="5">Putative oxidoreductase</fullName>
    </submittedName>
</protein>
<dbReference type="AlphaFoldDB" id="A0A4R3YV73"/>
<evidence type="ECO:0000313" key="6">
    <source>
        <dbReference type="Proteomes" id="UP000295719"/>
    </source>
</evidence>
<evidence type="ECO:0000259" key="4">
    <source>
        <dbReference type="SMART" id="SM00822"/>
    </source>
</evidence>
<evidence type="ECO:0000256" key="1">
    <source>
        <dbReference type="ARBA" id="ARBA00006484"/>
    </source>
</evidence>
<dbReference type="GO" id="GO:0016020">
    <property type="term" value="C:membrane"/>
    <property type="evidence" value="ECO:0007669"/>
    <property type="project" value="TreeGrafter"/>
</dbReference>